<dbReference type="EMBL" id="MCBQ01002401">
    <property type="protein sequence ID" value="RKF82534.1"/>
    <property type="molecule type" value="Genomic_DNA"/>
</dbReference>
<dbReference type="Pfam" id="PF22936">
    <property type="entry name" value="Pol_BBD"/>
    <property type="match status" value="1"/>
</dbReference>
<sequence>MSSGLQFTTNPSSGVIVLQGTKYYLEWLYTIEMISNRTGFDDIRNVWKYIDPQKTEKPSISTLSARPGPMDINPTVTTVSKLSPAELEDFKYRNSLWKDEKIDIQEVERKLKAVQNKILGSILENLLPQLKSSTTVVEILQHLNDRFRPTDQARKQEIIQRWNSIKVVPSDRMISPWLDQWERIYEEAKELKLAQVEEPQPQYDFLFATRPIDESWVTTNMVTIGLDLQQGKKIPDLLYFIREFRHHQKLTSIFSKSANDEFGGSNSSGVFTVYKGDTKSPSQPSTLSTIHKGKTQNGEKKLTPNNVEKLRKSLNSKYGYDPELTPSKALTSASKESFSRQIKIYSKRTSLLAAEKTPFPQFHLYNQWVLDSGSDVQICNDELLHEFRQTQDSINDQCILSGTTKYRVQAWGTCRVAVTTPEGNVYITLNKVALIPGFMTNLISLRFMNIKDVHWNSLPPLRMIRTDGSIFCDLFQTGMHWTFEINPIDINLKNHAVSNKLFMFQEKIQNSMKEKVEIKHLIKLNYIEFLAIHPLILLST</sequence>
<gene>
    <name evidence="3" type="ORF">GcM3_024046</name>
</gene>
<proteinExistence type="predicted"/>
<evidence type="ECO:0000256" key="1">
    <source>
        <dbReference type="SAM" id="MobiDB-lite"/>
    </source>
</evidence>
<dbReference type="AlphaFoldDB" id="A0A420J6X8"/>
<keyword evidence="4" id="KW-1185">Reference proteome</keyword>
<comment type="caution">
    <text evidence="3">The sequence shown here is derived from an EMBL/GenBank/DDBJ whole genome shotgun (WGS) entry which is preliminary data.</text>
</comment>
<dbReference type="InterPro" id="IPR054722">
    <property type="entry name" value="PolX-like_BBD"/>
</dbReference>
<evidence type="ECO:0000259" key="2">
    <source>
        <dbReference type="Pfam" id="PF22936"/>
    </source>
</evidence>
<dbReference type="STRING" id="62708.A0A420J6X8"/>
<reference evidence="3 4" key="1">
    <citation type="journal article" date="2018" name="BMC Genomics">
        <title>Comparative genome analyses reveal sequence features reflecting distinct modes of host-adaptation between dicot and monocot powdery mildew.</title>
        <authorList>
            <person name="Wu Y."/>
            <person name="Ma X."/>
            <person name="Pan Z."/>
            <person name="Kale S.D."/>
            <person name="Song Y."/>
            <person name="King H."/>
            <person name="Zhang Q."/>
            <person name="Presley C."/>
            <person name="Deng X."/>
            <person name="Wei C.I."/>
            <person name="Xiao S."/>
        </authorList>
    </citation>
    <scope>NUCLEOTIDE SEQUENCE [LARGE SCALE GENOMIC DNA]</scope>
    <source>
        <strain evidence="3">UMSG3</strain>
    </source>
</reference>
<feature type="domain" description="Retrovirus-related Pol polyprotein from transposon TNT 1-94-like beta-barrel" evidence="2">
    <location>
        <begin position="368"/>
        <end position="450"/>
    </location>
</feature>
<evidence type="ECO:0000313" key="3">
    <source>
        <dbReference type="EMBL" id="RKF82534.1"/>
    </source>
</evidence>
<dbReference type="Proteomes" id="UP000283383">
    <property type="component" value="Unassembled WGS sequence"/>
</dbReference>
<feature type="compositionally biased region" description="Polar residues" evidence="1">
    <location>
        <begin position="279"/>
        <end position="289"/>
    </location>
</feature>
<protein>
    <recommendedName>
        <fullName evidence="2">Retrovirus-related Pol polyprotein from transposon TNT 1-94-like beta-barrel domain-containing protein</fullName>
    </recommendedName>
</protein>
<name>A0A420J6X8_9PEZI</name>
<organism evidence="3 4">
    <name type="scientific">Golovinomyces cichoracearum</name>
    <dbReference type="NCBI Taxonomy" id="62708"/>
    <lineage>
        <taxon>Eukaryota</taxon>
        <taxon>Fungi</taxon>
        <taxon>Dikarya</taxon>
        <taxon>Ascomycota</taxon>
        <taxon>Pezizomycotina</taxon>
        <taxon>Leotiomycetes</taxon>
        <taxon>Erysiphales</taxon>
        <taxon>Erysiphaceae</taxon>
        <taxon>Golovinomyces</taxon>
    </lineage>
</organism>
<feature type="region of interest" description="Disordered" evidence="1">
    <location>
        <begin position="277"/>
        <end position="301"/>
    </location>
</feature>
<evidence type="ECO:0000313" key="4">
    <source>
        <dbReference type="Proteomes" id="UP000283383"/>
    </source>
</evidence>
<accession>A0A420J6X8</accession>